<organism evidence="2">
    <name type="scientific">Arundo donax</name>
    <name type="common">Giant reed</name>
    <name type="synonym">Donax arundinaceus</name>
    <dbReference type="NCBI Taxonomy" id="35708"/>
    <lineage>
        <taxon>Eukaryota</taxon>
        <taxon>Viridiplantae</taxon>
        <taxon>Streptophyta</taxon>
        <taxon>Embryophyta</taxon>
        <taxon>Tracheophyta</taxon>
        <taxon>Spermatophyta</taxon>
        <taxon>Magnoliopsida</taxon>
        <taxon>Liliopsida</taxon>
        <taxon>Poales</taxon>
        <taxon>Poaceae</taxon>
        <taxon>PACMAD clade</taxon>
        <taxon>Arundinoideae</taxon>
        <taxon>Arundineae</taxon>
        <taxon>Arundo</taxon>
    </lineage>
</organism>
<evidence type="ECO:0000313" key="2">
    <source>
        <dbReference type="EMBL" id="JAE22885.1"/>
    </source>
</evidence>
<proteinExistence type="predicted"/>
<accession>A0A0A9GCT2</accession>
<dbReference type="AlphaFoldDB" id="A0A0A9GCT2"/>
<sequence>MEPLRRVGARTERDGSAIASAAKKLARPVPAPAVAQHREEVVGCEEAAEGDEDEQAGGGLACILPPAHP</sequence>
<protein>
    <submittedName>
        <fullName evidence="2">Uncharacterized protein</fullName>
    </submittedName>
</protein>
<name>A0A0A9GCT2_ARUDO</name>
<reference evidence="2" key="2">
    <citation type="journal article" date="2015" name="Data Brief">
        <title>Shoot transcriptome of the giant reed, Arundo donax.</title>
        <authorList>
            <person name="Barrero R.A."/>
            <person name="Guerrero F.D."/>
            <person name="Moolhuijzen P."/>
            <person name="Goolsby J.A."/>
            <person name="Tidwell J."/>
            <person name="Bellgard S.E."/>
            <person name="Bellgard M.I."/>
        </authorList>
    </citation>
    <scope>NUCLEOTIDE SEQUENCE</scope>
    <source>
        <tissue evidence="2">Shoot tissue taken approximately 20 cm above the soil surface</tissue>
    </source>
</reference>
<reference evidence="2" key="1">
    <citation type="submission" date="2014-09" db="EMBL/GenBank/DDBJ databases">
        <authorList>
            <person name="Magalhaes I.L.F."/>
            <person name="Oliveira U."/>
            <person name="Santos F.R."/>
            <person name="Vidigal T.H.D.A."/>
            <person name="Brescovit A.D."/>
            <person name="Santos A.J."/>
        </authorList>
    </citation>
    <scope>NUCLEOTIDE SEQUENCE</scope>
    <source>
        <tissue evidence="2">Shoot tissue taken approximately 20 cm above the soil surface</tissue>
    </source>
</reference>
<evidence type="ECO:0000256" key="1">
    <source>
        <dbReference type="SAM" id="MobiDB-lite"/>
    </source>
</evidence>
<feature type="compositionally biased region" description="Acidic residues" evidence="1">
    <location>
        <begin position="46"/>
        <end position="55"/>
    </location>
</feature>
<dbReference type="EMBL" id="GBRH01175011">
    <property type="protein sequence ID" value="JAE22885.1"/>
    <property type="molecule type" value="Transcribed_RNA"/>
</dbReference>
<feature type="region of interest" description="Disordered" evidence="1">
    <location>
        <begin position="46"/>
        <end position="69"/>
    </location>
</feature>